<protein>
    <recommendedName>
        <fullName evidence="3">RBR-type E3 ubiquitin transferase</fullName>
        <ecNumber evidence="3">2.3.2.31</ecNumber>
    </recommendedName>
</protein>
<sequence length="764" mass="82341">MVAMEATDTGDVDVDDQRAVELSTLAAIFPEMVVDDNDRYTVSLDVPVNPARVVTVAFPAADNHEAAGANGDGTENGNRNRDDDTHALTYLPSVRLTVSLPDGYPEERPPRFAVSASLPWLPRAVLKRLEDDGPRLWEELGHEPVVFHYVDHVQQAADDVFGLVDSSGCLAVPTQHKVAILDYDGKAKQAAFARETFVCGICLDPKKGAVCHSMQVCGHVFCVPCLQDFYSNAIREGDLATIRCLEPNCAKKREEALRAGVGAGGGGNNSKKPRSKPKMVSVSPGELLQIPIEESLVKRYIDLRYKTELESDKNTIYCPRAWCNGAARSKRRRKKPQGLSLLGSGEESDTDTYSDGDDADVDAQGQPRAAGNSHHDAAAAATDDDNDNDDNDDEDRLCICEDCGFAFCRRCFLSWHGDFVLCTPRKANGEITAEDKASLAYLARHTTPCPTCAAPAQKTRGCNHMICFRCNTHFCYLCSAWLEPTNPYRHFGVAPNGATTSCHNRLWELEFGDGDEADARAAAGGGGVHGGLDLDSDDEEDEDEDEDEGWDDEEEEEEEGGVFRNRAHRGGGGRVRGRWQEPGQRAANRDRRAPAAGDAVRQVDVAREGPLVLRIAVDRAPAPAPVPGPGGHHFRLDNDNNVGGRGPPGRGRVVLGRGRGRGRGRGQGDRAGRGGGGGGGGGEGWPAAPEARHWADDGGVGGHGPAADGPARGRPGHHPGAAADLLNADMEVWVRNFVELALADNEDEMEDEMEDGQMGFMIFD</sequence>
<dbReference type="STRING" id="1081102.A0A167TD62"/>
<dbReference type="InterPro" id="IPR016135">
    <property type="entry name" value="UBQ-conjugating_enzyme/RWD"/>
</dbReference>
<dbReference type="Gene3D" id="3.10.110.10">
    <property type="entry name" value="Ubiquitin Conjugating Enzyme"/>
    <property type="match status" value="1"/>
</dbReference>
<feature type="domain" description="RING-type" evidence="15">
    <location>
        <begin position="195"/>
        <end position="506"/>
    </location>
</feature>
<evidence type="ECO:0000256" key="9">
    <source>
        <dbReference type="ARBA" id="ARBA00022833"/>
    </source>
</evidence>
<dbReference type="Pfam" id="PF05773">
    <property type="entry name" value="RWD"/>
    <property type="match status" value="1"/>
</dbReference>
<keyword evidence="7 11" id="KW-0863">Zinc-finger</keyword>
<evidence type="ECO:0000256" key="7">
    <source>
        <dbReference type="ARBA" id="ARBA00022771"/>
    </source>
</evidence>
<dbReference type="CDD" id="cd23820">
    <property type="entry name" value="RWD_RNF14"/>
    <property type="match status" value="1"/>
</dbReference>
<evidence type="ECO:0000313" key="17">
    <source>
        <dbReference type="Proteomes" id="UP000076874"/>
    </source>
</evidence>
<proteinExistence type="inferred from homology"/>
<evidence type="ECO:0000256" key="2">
    <source>
        <dbReference type="ARBA" id="ARBA00004906"/>
    </source>
</evidence>
<dbReference type="PROSITE" id="PS00518">
    <property type="entry name" value="ZF_RING_1"/>
    <property type="match status" value="1"/>
</dbReference>
<comment type="similarity">
    <text evidence="10">Belongs to the RBR family. RNF14 subfamily.</text>
</comment>
<feature type="compositionally biased region" description="Low complexity" evidence="12">
    <location>
        <begin position="705"/>
        <end position="722"/>
    </location>
</feature>
<dbReference type="PROSITE" id="PS50908">
    <property type="entry name" value="RWD"/>
    <property type="match status" value="1"/>
</dbReference>
<dbReference type="Gene3D" id="1.20.120.1750">
    <property type="match status" value="1"/>
</dbReference>
<evidence type="ECO:0000259" key="14">
    <source>
        <dbReference type="PROSITE" id="PS50908"/>
    </source>
</evidence>
<dbReference type="InterPro" id="IPR047548">
    <property type="entry name" value="Rcat_RBR_RNF14"/>
</dbReference>
<keyword evidence="5" id="KW-0479">Metal-binding</keyword>
<dbReference type="InterPro" id="IPR001841">
    <property type="entry name" value="Znf_RING"/>
</dbReference>
<dbReference type="PANTHER" id="PTHR11685">
    <property type="entry name" value="RBR FAMILY RING FINGER AND IBR DOMAIN-CONTAINING"/>
    <property type="match status" value="1"/>
</dbReference>
<feature type="region of interest" description="Disordered" evidence="12">
    <location>
        <begin position="64"/>
        <end position="85"/>
    </location>
</feature>
<feature type="compositionally biased region" description="Acidic residues" evidence="12">
    <location>
        <begin position="534"/>
        <end position="560"/>
    </location>
</feature>
<dbReference type="OrthoDB" id="1431934at2759"/>
<name>A0A167TD62_9HYPO</name>
<dbReference type="GO" id="GO:0016567">
    <property type="term" value="P:protein ubiquitination"/>
    <property type="evidence" value="ECO:0007669"/>
    <property type="project" value="InterPro"/>
</dbReference>
<dbReference type="EMBL" id="AZHD01000009">
    <property type="protein sequence ID" value="OAA60479.1"/>
    <property type="molecule type" value="Genomic_DNA"/>
</dbReference>
<evidence type="ECO:0000256" key="11">
    <source>
        <dbReference type="PROSITE-ProRule" id="PRU00175"/>
    </source>
</evidence>
<keyword evidence="6" id="KW-0677">Repeat</keyword>
<organism evidence="16 17">
    <name type="scientific">Niveomyces insectorum RCEF 264</name>
    <dbReference type="NCBI Taxonomy" id="1081102"/>
    <lineage>
        <taxon>Eukaryota</taxon>
        <taxon>Fungi</taxon>
        <taxon>Dikarya</taxon>
        <taxon>Ascomycota</taxon>
        <taxon>Pezizomycotina</taxon>
        <taxon>Sordariomycetes</taxon>
        <taxon>Hypocreomycetidae</taxon>
        <taxon>Hypocreales</taxon>
        <taxon>Cordycipitaceae</taxon>
        <taxon>Niveomyces</taxon>
    </lineage>
</organism>
<keyword evidence="4" id="KW-0808">Transferase</keyword>
<feature type="domain" description="RING-type" evidence="13">
    <location>
        <begin position="199"/>
        <end position="244"/>
    </location>
</feature>
<evidence type="ECO:0000256" key="5">
    <source>
        <dbReference type="ARBA" id="ARBA00022723"/>
    </source>
</evidence>
<evidence type="ECO:0000256" key="1">
    <source>
        <dbReference type="ARBA" id="ARBA00001798"/>
    </source>
</evidence>
<evidence type="ECO:0000313" key="16">
    <source>
        <dbReference type="EMBL" id="OAA60479.1"/>
    </source>
</evidence>
<evidence type="ECO:0000256" key="10">
    <source>
        <dbReference type="ARBA" id="ARBA00044508"/>
    </source>
</evidence>
<evidence type="ECO:0000256" key="3">
    <source>
        <dbReference type="ARBA" id="ARBA00012251"/>
    </source>
</evidence>
<dbReference type="EC" id="2.3.2.31" evidence="3"/>
<dbReference type="FunFam" id="3.30.40.10:FF:000416">
    <property type="entry name" value="RBR-type E3 ubiquitin transferase"/>
    <property type="match status" value="1"/>
</dbReference>
<keyword evidence="9" id="KW-0862">Zinc</keyword>
<dbReference type="Proteomes" id="UP000076874">
    <property type="component" value="Unassembled WGS sequence"/>
</dbReference>
<dbReference type="Gene3D" id="3.30.40.10">
    <property type="entry name" value="Zinc/RING finger domain, C3HC4 (zinc finger)"/>
    <property type="match status" value="1"/>
</dbReference>
<dbReference type="GO" id="GO:0061630">
    <property type="term" value="F:ubiquitin protein ligase activity"/>
    <property type="evidence" value="ECO:0007669"/>
    <property type="project" value="UniProtKB-EC"/>
</dbReference>
<dbReference type="InterPro" id="IPR031127">
    <property type="entry name" value="E3_UB_ligase_RBR"/>
</dbReference>
<gene>
    <name evidence="16" type="ORF">SPI_05603</name>
</gene>
<dbReference type="CDD" id="cd20354">
    <property type="entry name" value="Rcat_RBR_RNF14"/>
    <property type="match status" value="1"/>
</dbReference>
<feature type="compositionally biased region" description="Acidic residues" evidence="12">
    <location>
        <begin position="346"/>
        <end position="361"/>
    </location>
</feature>
<feature type="region of interest" description="Disordered" evidence="12">
    <location>
        <begin position="623"/>
        <end position="722"/>
    </location>
</feature>
<dbReference type="InterPro" id="IPR013083">
    <property type="entry name" value="Znf_RING/FYVE/PHD"/>
</dbReference>
<feature type="compositionally biased region" description="Gly residues" evidence="12">
    <location>
        <begin position="673"/>
        <end position="684"/>
    </location>
</feature>
<reference evidence="16 17" key="1">
    <citation type="journal article" date="2016" name="Genome Biol. Evol.">
        <title>Divergent and convergent evolution of fungal pathogenicity.</title>
        <authorList>
            <person name="Shang Y."/>
            <person name="Xiao G."/>
            <person name="Zheng P."/>
            <person name="Cen K."/>
            <person name="Zhan S."/>
            <person name="Wang C."/>
        </authorList>
    </citation>
    <scope>NUCLEOTIDE SEQUENCE [LARGE SCALE GENOMIC DNA]</scope>
    <source>
        <strain evidence="16 17">RCEF 264</strain>
    </source>
</reference>
<feature type="region of interest" description="Disordered" evidence="12">
    <location>
        <begin position="260"/>
        <end position="282"/>
    </location>
</feature>
<dbReference type="CDD" id="cd23134">
    <property type="entry name" value="RING-HC_ITT1-like"/>
    <property type="match status" value="1"/>
</dbReference>
<dbReference type="PROSITE" id="PS50089">
    <property type="entry name" value="ZF_RING_2"/>
    <property type="match status" value="1"/>
</dbReference>
<evidence type="ECO:0000259" key="13">
    <source>
        <dbReference type="PROSITE" id="PS50089"/>
    </source>
</evidence>
<dbReference type="InterPro" id="IPR044066">
    <property type="entry name" value="TRIAD_supradom"/>
</dbReference>
<dbReference type="SUPFAM" id="SSF54495">
    <property type="entry name" value="UBC-like"/>
    <property type="match status" value="1"/>
</dbReference>
<feature type="compositionally biased region" description="Basic residues" evidence="12">
    <location>
        <begin position="565"/>
        <end position="577"/>
    </location>
</feature>
<dbReference type="SMART" id="SM00591">
    <property type="entry name" value="RWD"/>
    <property type="match status" value="1"/>
</dbReference>
<dbReference type="GO" id="GO:0008270">
    <property type="term" value="F:zinc ion binding"/>
    <property type="evidence" value="ECO:0007669"/>
    <property type="project" value="UniProtKB-KW"/>
</dbReference>
<comment type="caution">
    <text evidence="16">The sequence shown here is derived from an EMBL/GenBank/DDBJ whole genome shotgun (WGS) entry which is preliminary data.</text>
</comment>
<dbReference type="PROSITE" id="PS51873">
    <property type="entry name" value="TRIAD"/>
    <property type="match status" value="1"/>
</dbReference>
<dbReference type="SMART" id="SM00647">
    <property type="entry name" value="IBR"/>
    <property type="match status" value="2"/>
</dbReference>
<evidence type="ECO:0000256" key="6">
    <source>
        <dbReference type="ARBA" id="ARBA00022737"/>
    </source>
</evidence>
<feature type="region of interest" description="Disordered" evidence="12">
    <location>
        <begin position="517"/>
        <end position="602"/>
    </location>
</feature>
<evidence type="ECO:0000256" key="12">
    <source>
        <dbReference type="SAM" id="MobiDB-lite"/>
    </source>
</evidence>
<evidence type="ECO:0000256" key="8">
    <source>
        <dbReference type="ARBA" id="ARBA00022786"/>
    </source>
</evidence>
<dbReference type="AlphaFoldDB" id="A0A167TD62"/>
<dbReference type="InterPro" id="IPR017907">
    <property type="entry name" value="Znf_RING_CS"/>
</dbReference>
<evidence type="ECO:0000256" key="4">
    <source>
        <dbReference type="ARBA" id="ARBA00022679"/>
    </source>
</evidence>
<dbReference type="InterPro" id="IPR006575">
    <property type="entry name" value="RWD_dom"/>
</dbReference>
<accession>A0A167TD62</accession>
<feature type="region of interest" description="Disordered" evidence="12">
    <location>
        <begin position="334"/>
        <end position="389"/>
    </location>
</feature>
<dbReference type="InterPro" id="IPR002867">
    <property type="entry name" value="IBR_dom"/>
</dbReference>
<dbReference type="SUPFAM" id="SSF57850">
    <property type="entry name" value="RING/U-box"/>
    <property type="match status" value="2"/>
</dbReference>
<comment type="pathway">
    <text evidence="2">Protein modification; protein ubiquitination.</text>
</comment>
<keyword evidence="17" id="KW-1185">Reference proteome</keyword>
<comment type="catalytic activity">
    <reaction evidence="1">
        <text>[E2 ubiquitin-conjugating enzyme]-S-ubiquitinyl-L-cysteine + [acceptor protein]-L-lysine = [E2 ubiquitin-conjugating enzyme]-L-cysteine + [acceptor protein]-N(6)-ubiquitinyl-L-lysine.</text>
        <dbReference type="EC" id="2.3.2.31"/>
    </reaction>
</comment>
<dbReference type="SMART" id="SM00184">
    <property type="entry name" value="RING"/>
    <property type="match status" value="2"/>
</dbReference>
<evidence type="ECO:0000259" key="15">
    <source>
        <dbReference type="PROSITE" id="PS51873"/>
    </source>
</evidence>
<dbReference type="Pfam" id="PF22191">
    <property type="entry name" value="IBR_1"/>
    <property type="match status" value="1"/>
</dbReference>
<feature type="domain" description="RWD" evidence="14">
    <location>
        <begin position="20"/>
        <end position="160"/>
    </location>
</feature>
<keyword evidence="8" id="KW-0833">Ubl conjugation pathway</keyword>